<evidence type="ECO:0000313" key="3">
    <source>
        <dbReference type="Proteomes" id="UP000438914"/>
    </source>
</evidence>
<dbReference type="AlphaFoldDB" id="A0A7K0KHX3"/>
<proteinExistence type="predicted"/>
<evidence type="ECO:0000256" key="1">
    <source>
        <dbReference type="SAM" id="Phobius"/>
    </source>
</evidence>
<keyword evidence="1" id="KW-1133">Transmembrane helix</keyword>
<protein>
    <submittedName>
        <fullName evidence="2">Uncharacterized protein</fullName>
    </submittedName>
</protein>
<comment type="caution">
    <text evidence="2">The sequence shown here is derived from an EMBL/GenBank/DDBJ whole genome shotgun (WGS) entry which is preliminary data.</text>
</comment>
<dbReference type="RefSeq" id="WP_154535114.1">
    <property type="nucleotide sequence ID" value="NZ_VUNG01000041.1"/>
</dbReference>
<dbReference type="EMBL" id="VUNG01000041">
    <property type="protein sequence ID" value="MST85528.1"/>
    <property type="molecule type" value="Genomic_DNA"/>
</dbReference>
<organism evidence="2 3">
    <name type="scientific">Hallella mizrahii</name>
    <dbReference type="NCBI Taxonomy" id="2606637"/>
    <lineage>
        <taxon>Bacteria</taxon>
        <taxon>Pseudomonadati</taxon>
        <taxon>Bacteroidota</taxon>
        <taxon>Bacteroidia</taxon>
        <taxon>Bacteroidales</taxon>
        <taxon>Prevotellaceae</taxon>
        <taxon>Hallella</taxon>
    </lineage>
</organism>
<keyword evidence="1" id="KW-0472">Membrane</keyword>
<reference evidence="2 3" key="1">
    <citation type="submission" date="2019-08" db="EMBL/GenBank/DDBJ databases">
        <title>In-depth cultivation of the pig gut microbiome towards novel bacterial diversity and tailored functional studies.</title>
        <authorList>
            <person name="Wylensek D."/>
            <person name="Hitch T.C.A."/>
            <person name="Clavel T."/>
        </authorList>
    </citation>
    <scope>NUCLEOTIDE SEQUENCE [LARGE SCALE GENOMIC DNA]</scope>
    <source>
        <strain evidence="2 3">LKV-178-WT-2A</strain>
    </source>
</reference>
<dbReference type="Proteomes" id="UP000438914">
    <property type="component" value="Unassembled WGS sequence"/>
</dbReference>
<gene>
    <name evidence="2" type="ORF">FYJ73_12770</name>
</gene>
<feature type="transmembrane region" description="Helical" evidence="1">
    <location>
        <begin position="79"/>
        <end position="99"/>
    </location>
</feature>
<keyword evidence="1" id="KW-0812">Transmembrane</keyword>
<name>A0A7K0KHX3_9BACT</name>
<evidence type="ECO:0000313" key="2">
    <source>
        <dbReference type="EMBL" id="MST85528.1"/>
    </source>
</evidence>
<sequence length="154" mass="17633">MKTSDRDIHRMVEKFMDGDTTLAEEHELYTYFRGNTVARDLEPMRELFLGLESLDGLGKQQKSEKQYKPAPRHIRFRPWLTAVAATLLTLFVVSATLYVNHRQNYCEAIVYGQKITDKAAIHAEMTQTMKAVGIEGDNGIDDQLHDVLMTDNNK</sequence>
<keyword evidence="3" id="KW-1185">Reference proteome</keyword>
<accession>A0A7K0KHX3</accession>